<reference evidence="4" key="2">
    <citation type="submission" date="2020-09" db="EMBL/GenBank/DDBJ databases">
        <authorList>
            <person name="Sun Q."/>
            <person name="Kim S."/>
        </authorList>
    </citation>
    <scope>NUCLEOTIDE SEQUENCE</scope>
    <source>
        <strain evidence="4">KCTC 32501</strain>
    </source>
</reference>
<dbReference type="PIRSF" id="PIRSF001267">
    <property type="entry name" value="Pyrophosphatase_GppA_Ppx"/>
    <property type="match status" value="1"/>
</dbReference>
<evidence type="ECO:0000313" key="5">
    <source>
        <dbReference type="Proteomes" id="UP000614287"/>
    </source>
</evidence>
<dbReference type="Pfam" id="PF02541">
    <property type="entry name" value="Ppx-GppA"/>
    <property type="match status" value="1"/>
</dbReference>
<dbReference type="RefSeq" id="WP_189493903.1">
    <property type="nucleotide sequence ID" value="NZ_BMZG01000016.1"/>
</dbReference>
<dbReference type="SUPFAM" id="SSF53067">
    <property type="entry name" value="Actin-like ATPase domain"/>
    <property type="match status" value="2"/>
</dbReference>
<dbReference type="InterPro" id="IPR043129">
    <property type="entry name" value="ATPase_NBD"/>
</dbReference>
<name>A0A8J3CJC0_9BURK</name>
<dbReference type="AlphaFoldDB" id="A0A8J3CJC0"/>
<dbReference type="Proteomes" id="UP000614287">
    <property type="component" value="Unassembled WGS sequence"/>
</dbReference>
<feature type="domain" description="Ppx/GppA phosphatase C-terminal" evidence="3">
    <location>
        <begin position="312"/>
        <end position="477"/>
    </location>
</feature>
<dbReference type="InterPro" id="IPR048950">
    <property type="entry name" value="Ppx_GppA_C"/>
</dbReference>
<feature type="domain" description="Ppx/GppA phosphatase N-terminal" evidence="2">
    <location>
        <begin position="27"/>
        <end position="302"/>
    </location>
</feature>
<dbReference type="InterPro" id="IPR003695">
    <property type="entry name" value="Ppx_GppA_N"/>
</dbReference>
<proteinExistence type="predicted"/>
<dbReference type="GO" id="GO:0006798">
    <property type="term" value="P:polyphosphate catabolic process"/>
    <property type="evidence" value="ECO:0007669"/>
    <property type="project" value="TreeGrafter"/>
</dbReference>
<dbReference type="InterPro" id="IPR050273">
    <property type="entry name" value="GppA/Ppx_hydrolase"/>
</dbReference>
<organism evidence="4 5">
    <name type="scientific">Formosimonas limnophila</name>
    <dbReference type="NCBI Taxonomy" id="1384487"/>
    <lineage>
        <taxon>Bacteria</taxon>
        <taxon>Pseudomonadati</taxon>
        <taxon>Pseudomonadota</taxon>
        <taxon>Betaproteobacteria</taxon>
        <taxon>Burkholderiales</taxon>
        <taxon>Burkholderiaceae</taxon>
        <taxon>Formosimonas</taxon>
    </lineage>
</organism>
<evidence type="ECO:0000313" key="4">
    <source>
        <dbReference type="EMBL" id="GHA79656.1"/>
    </source>
</evidence>
<dbReference type="Gene3D" id="3.30.420.150">
    <property type="entry name" value="Exopolyphosphatase. Domain 2"/>
    <property type="match status" value="1"/>
</dbReference>
<accession>A0A8J3CJC0</accession>
<dbReference type="Gene3D" id="1.10.3210.10">
    <property type="entry name" value="Hypothetical protein af1432"/>
    <property type="match status" value="1"/>
</dbReference>
<reference evidence="4" key="1">
    <citation type="journal article" date="2014" name="Int. J. Syst. Evol. Microbiol.">
        <title>Complete genome sequence of Corynebacterium casei LMG S-19264T (=DSM 44701T), isolated from a smear-ripened cheese.</title>
        <authorList>
            <consortium name="US DOE Joint Genome Institute (JGI-PGF)"/>
            <person name="Walter F."/>
            <person name="Albersmeier A."/>
            <person name="Kalinowski J."/>
            <person name="Ruckert C."/>
        </authorList>
    </citation>
    <scope>NUCLEOTIDE SEQUENCE</scope>
    <source>
        <strain evidence="4">KCTC 32501</strain>
    </source>
</reference>
<keyword evidence="5" id="KW-1185">Reference proteome</keyword>
<evidence type="ECO:0000256" key="1">
    <source>
        <dbReference type="ARBA" id="ARBA00022801"/>
    </source>
</evidence>
<dbReference type="GO" id="GO:0004309">
    <property type="term" value="F:exopolyphosphatase activity"/>
    <property type="evidence" value="ECO:0007669"/>
    <property type="project" value="TreeGrafter"/>
</dbReference>
<dbReference type="Pfam" id="PF21447">
    <property type="entry name" value="Ppx-GppA_III"/>
    <property type="match status" value="1"/>
</dbReference>
<dbReference type="PANTHER" id="PTHR30005:SF14">
    <property type="entry name" value="EXOPOLYPHOSPHATASE"/>
    <property type="match status" value="1"/>
</dbReference>
<dbReference type="PANTHER" id="PTHR30005">
    <property type="entry name" value="EXOPOLYPHOSPHATASE"/>
    <property type="match status" value="1"/>
</dbReference>
<sequence>MRDGDILATVDLGSNSFRLEMARLDHGQLVRLDYYKEPVRLGAGLDENGHLTSESIARSCACLKRFAERLSGLRPTVVRAVATQSLRSAKNPEAFLVPAQEALGHPIEIISGPEEARLIYLGVANDLPQDNHRRLVVDIGGGSTELIVGVNTQASHMESLRIGCVSHTLKFFPDGRVTAKAMERAVTAAAARFEEVVEQFGAHQWQLAYGSSGTIETIAELCTELGDAPELITRAGMEKIFGRIVGADSKKWGFADLKPQRAQVLAGGLAVLMGLFAALKVDKMRPCYSALRQGVMIDLLERLTEHDMSTDVRYSSIARLARRWFVDVVQAERVQTMALQFWAQVDNGDVAARDWLAWAALTHEIGMAVSHSSYHKHGDYLMRHADLAGFSFTEQAHIADLIAAQRGGLRKWQNHLGNDSFVRAVLCLRLAVIVCHARTQIDAPDLDIMVSKDGVSWTVGQAWQAHFPLSAYLLDEEWQAWLKTGLAQS</sequence>
<dbReference type="EMBL" id="BMZG01000016">
    <property type="protein sequence ID" value="GHA79656.1"/>
    <property type="molecule type" value="Genomic_DNA"/>
</dbReference>
<gene>
    <name evidence="4" type="primary">ppx</name>
    <name evidence="4" type="ORF">GCM10009007_20770</name>
</gene>
<dbReference type="Gene3D" id="3.30.420.40">
    <property type="match status" value="1"/>
</dbReference>
<dbReference type="SUPFAM" id="SSF109604">
    <property type="entry name" value="HD-domain/PDEase-like"/>
    <property type="match status" value="1"/>
</dbReference>
<evidence type="ECO:0000259" key="2">
    <source>
        <dbReference type="Pfam" id="PF02541"/>
    </source>
</evidence>
<protein>
    <submittedName>
        <fullName evidence="4">Exopolyphosphatase</fullName>
    </submittedName>
</protein>
<dbReference type="InterPro" id="IPR030673">
    <property type="entry name" value="PyroPPase_GppA_Ppx"/>
</dbReference>
<keyword evidence="1" id="KW-0378">Hydrolase</keyword>
<dbReference type="CDD" id="cd24053">
    <property type="entry name" value="ASKHA_NBD_EcPPX-GppA-like"/>
    <property type="match status" value="1"/>
</dbReference>
<evidence type="ECO:0000259" key="3">
    <source>
        <dbReference type="Pfam" id="PF21447"/>
    </source>
</evidence>
<comment type="caution">
    <text evidence="4">The sequence shown here is derived from an EMBL/GenBank/DDBJ whole genome shotgun (WGS) entry which is preliminary data.</text>
</comment>